<evidence type="ECO:0000256" key="1">
    <source>
        <dbReference type="SAM" id="MobiDB-lite"/>
    </source>
</evidence>
<gene>
    <name evidence="3" type="ORF">JOL79_26995</name>
</gene>
<dbReference type="RefSeq" id="WP_210158698.1">
    <property type="nucleotide sequence ID" value="NZ_JAFCNB010000019.1"/>
</dbReference>
<comment type="caution">
    <text evidence="3">The sequence shown here is derived from an EMBL/GenBank/DDBJ whole genome shotgun (WGS) entry which is preliminary data.</text>
</comment>
<protein>
    <recommendedName>
        <fullName evidence="5">DUF732 domain-containing protein</fullName>
    </recommendedName>
</protein>
<evidence type="ECO:0008006" key="5">
    <source>
        <dbReference type="Google" id="ProtNLM"/>
    </source>
</evidence>
<dbReference type="EMBL" id="JAFCNB010000019">
    <property type="protein sequence ID" value="MBP2707437.1"/>
    <property type="molecule type" value="Genomic_DNA"/>
</dbReference>
<name>A0A940WPZ6_9ACTN</name>
<evidence type="ECO:0000256" key="2">
    <source>
        <dbReference type="SAM" id="SignalP"/>
    </source>
</evidence>
<dbReference type="PROSITE" id="PS51257">
    <property type="entry name" value="PROKAR_LIPOPROTEIN"/>
    <property type="match status" value="1"/>
</dbReference>
<evidence type="ECO:0000313" key="3">
    <source>
        <dbReference type="EMBL" id="MBP2707437.1"/>
    </source>
</evidence>
<sequence length="159" mass="16468">MKKKRALVVALAATPFLLAACGGRAGGPAVASPGGGAAASGDPAKYASCLRDHGLTVVQNDNELSVRGSDPETGRKAEEACKRYAPVLPGLSADEKKKMLDRALRYAACVRKHGMDMPDPQLDSRGGVRITAPDGVGKDSPAFQAAQKACQALLAPDQR</sequence>
<accession>A0A940WPZ6</accession>
<feature type="region of interest" description="Disordered" evidence="1">
    <location>
        <begin position="116"/>
        <end position="140"/>
    </location>
</feature>
<feature type="chain" id="PRO_5039732202" description="DUF732 domain-containing protein" evidence="2">
    <location>
        <begin position="20"/>
        <end position="159"/>
    </location>
</feature>
<organism evidence="3 4">
    <name type="scientific">Microbispora oryzae</name>
    <dbReference type="NCBI Taxonomy" id="2806554"/>
    <lineage>
        <taxon>Bacteria</taxon>
        <taxon>Bacillati</taxon>
        <taxon>Actinomycetota</taxon>
        <taxon>Actinomycetes</taxon>
        <taxon>Streptosporangiales</taxon>
        <taxon>Streptosporangiaceae</taxon>
        <taxon>Microbispora</taxon>
    </lineage>
</organism>
<keyword evidence="4" id="KW-1185">Reference proteome</keyword>
<dbReference type="AlphaFoldDB" id="A0A940WPZ6"/>
<keyword evidence="2" id="KW-0732">Signal</keyword>
<proteinExistence type="predicted"/>
<evidence type="ECO:0000313" key="4">
    <source>
        <dbReference type="Proteomes" id="UP000674234"/>
    </source>
</evidence>
<reference evidence="3" key="1">
    <citation type="submission" date="2021-02" db="EMBL/GenBank/DDBJ databases">
        <title>Draft genome sequence of Microbispora sp. RL4-1S isolated from rice leaves in Thailand.</title>
        <authorList>
            <person name="Muangham S."/>
            <person name="Duangmal K."/>
        </authorList>
    </citation>
    <scope>NUCLEOTIDE SEQUENCE</scope>
    <source>
        <strain evidence="3">RL4-1S</strain>
    </source>
</reference>
<feature type="signal peptide" evidence="2">
    <location>
        <begin position="1"/>
        <end position="19"/>
    </location>
</feature>
<dbReference type="Proteomes" id="UP000674234">
    <property type="component" value="Unassembled WGS sequence"/>
</dbReference>